<comment type="caution">
    <text evidence="2">The sequence shown here is derived from an EMBL/GenBank/DDBJ whole genome shotgun (WGS) entry which is preliminary data.</text>
</comment>
<sequence>MTQTTRKYLEEFEGNGLNEKFENLVYAAYLKEEELKELNTQLQNENKRLEQVLEVKRNLLYKKINEVEIHIDRILTIQ</sequence>
<feature type="coiled-coil region" evidence="1">
    <location>
        <begin position="28"/>
        <end position="59"/>
    </location>
</feature>
<name>A0A7X6DAH7_9ENTE</name>
<dbReference type="RefSeq" id="WP_167807696.1">
    <property type="nucleotide sequence ID" value="NZ_JAAVMB010000012.1"/>
</dbReference>
<reference evidence="2 3" key="1">
    <citation type="submission" date="2020-03" db="EMBL/GenBank/DDBJ databases">
        <title>Bacterial samples isolated from urine from healthy bovine heifers (Gyr breed).</title>
        <authorList>
            <person name="Giannattasio-Ferraz S."/>
            <person name="Maskeri L."/>
            <person name="Penido A."/>
            <person name="Barbosa-Stancioli E.F."/>
            <person name="Putonti C."/>
        </authorList>
    </citation>
    <scope>NUCLEOTIDE SEQUENCE [LARGE SCALE GENOMIC DNA]</scope>
    <source>
        <strain evidence="2 3">UFMG-H7</strain>
    </source>
</reference>
<proteinExistence type="predicted"/>
<protein>
    <submittedName>
        <fullName evidence="2">Uncharacterized protein</fullName>
    </submittedName>
</protein>
<evidence type="ECO:0000313" key="3">
    <source>
        <dbReference type="Proteomes" id="UP000521358"/>
    </source>
</evidence>
<gene>
    <name evidence="2" type="ORF">HED35_10445</name>
</gene>
<organism evidence="2 3">
    <name type="scientific">Vagococcus fluvialis</name>
    <dbReference type="NCBI Taxonomy" id="2738"/>
    <lineage>
        <taxon>Bacteria</taxon>
        <taxon>Bacillati</taxon>
        <taxon>Bacillota</taxon>
        <taxon>Bacilli</taxon>
        <taxon>Lactobacillales</taxon>
        <taxon>Enterococcaceae</taxon>
        <taxon>Vagococcus</taxon>
    </lineage>
</organism>
<dbReference type="Proteomes" id="UP000521358">
    <property type="component" value="Unassembled WGS sequence"/>
</dbReference>
<evidence type="ECO:0000256" key="1">
    <source>
        <dbReference type="SAM" id="Coils"/>
    </source>
</evidence>
<dbReference type="EMBL" id="JAAVMB010000012">
    <property type="protein sequence ID" value="NKC68508.1"/>
    <property type="molecule type" value="Genomic_DNA"/>
</dbReference>
<accession>A0A7X6DAH7</accession>
<evidence type="ECO:0000313" key="2">
    <source>
        <dbReference type="EMBL" id="NKC68508.1"/>
    </source>
</evidence>
<dbReference type="AlphaFoldDB" id="A0A7X6DAH7"/>
<keyword evidence="1" id="KW-0175">Coiled coil</keyword>